<reference evidence="3 4" key="1">
    <citation type="submission" date="2020-08" db="EMBL/GenBank/DDBJ databases">
        <title>Genomic Encyclopedia of Type Strains, Phase III (KMG-III): the genomes of soil and plant-associated and newly described type strains.</title>
        <authorList>
            <person name="Whitman W."/>
        </authorList>
    </citation>
    <scope>NUCLEOTIDE SEQUENCE [LARGE SCALE GENOMIC DNA]</scope>
    <source>
        <strain evidence="3 4">CECT 8654</strain>
    </source>
</reference>
<accession>A0A7W4W7J4</accession>
<keyword evidence="1" id="KW-0175">Coiled coil</keyword>
<protein>
    <recommendedName>
        <fullName evidence="5">Tetratricopeptide repeat-containing protein</fullName>
    </recommendedName>
</protein>
<proteinExistence type="predicted"/>
<evidence type="ECO:0008006" key="5">
    <source>
        <dbReference type="Google" id="ProtNLM"/>
    </source>
</evidence>
<dbReference type="Gene3D" id="1.25.40.10">
    <property type="entry name" value="Tetratricopeptide repeat domain"/>
    <property type="match status" value="1"/>
</dbReference>
<evidence type="ECO:0000313" key="3">
    <source>
        <dbReference type="EMBL" id="MBB3048879.1"/>
    </source>
</evidence>
<evidence type="ECO:0000256" key="1">
    <source>
        <dbReference type="SAM" id="Coils"/>
    </source>
</evidence>
<dbReference type="InterPro" id="IPR011990">
    <property type="entry name" value="TPR-like_helical_dom_sf"/>
</dbReference>
<organism evidence="3 4">
    <name type="scientific">Litorivivens lipolytica</name>
    <dbReference type="NCBI Taxonomy" id="1524264"/>
    <lineage>
        <taxon>Bacteria</taxon>
        <taxon>Pseudomonadati</taxon>
        <taxon>Pseudomonadota</taxon>
        <taxon>Gammaproteobacteria</taxon>
        <taxon>Litorivivens</taxon>
    </lineage>
</organism>
<keyword evidence="2" id="KW-0732">Signal</keyword>
<evidence type="ECO:0000313" key="4">
    <source>
        <dbReference type="Proteomes" id="UP000537130"/>
    </source>
</evidence>
<comment type="caution">
    <text evidence="3">The sequence shown here is derived from an EMBL/GenBank/DDBJ whole genome shotgun (WGS) entry which is preliminary data.</text>
</comment>
<dbReference type="EMBL" id="JACHWY010000004">
    <property type="protein sequence ID" value="MBB3048879.1"/>
    <property type="molecule type" value="Genomic_DNA"/>
</dbReference>
<dbReference type="AlphaFoldDB" id="A0A7W4W7J4"/>
<feature type="coiled-coil region" evidence="1">
    <location>
        <begin position="167"/>
        <end position="194"/>
    </location>
</feature>
<name>A0A7W4W7J4_9GAMM</name>
<feature type="signal peptide" evidence="2">
    <location>
        <begin position="1"/>
        <end position="19"/>
    </location>
</feature>
<sequence length="468" mass="51254">MKAIRKAMPAIALSGALLATGCATYDTSTMVQDLDSHYQNGRYEGVVYAVESALDLRDEETGKLLPVAATPKSILMHLEAGESWRLMGNYRRAIAHYDAVEGLFANEDTESVGAKIGESIGAALLNDSARSYDPPPSERILTNFYKALAFWGEGEPDNARVEFNRANDRARIAVERYAKDIAKAQEEAAEKGVENSNEQVDSALSQHFPGIDQWEVYDDFVNPAVAYVNALFLAGGQNADIEKAETLMKRVRGMTGEHPVIDTDLMALRQTSSIGGDGHYRWVVFEAGLGPIYKEKKITMPWLASMNGQPVMINLALPEMTDRNGVVDVNSVVVNGKPLEFAPLASMEKVLRTEYKKRMPPTVARAAVSAGAKALIQKEMGDRMGPMGSLLGMAYSAASTSADTRIWRSTPEKWAVAKISADQGQEILRIPYGNGESREIYLPAGKNSFVYIKQPTPASYPLVEVYEL</sequence>
<evidence type="ECO:0000256" key="2">
    <source>
        <dbReference type="SAM" id="SignalP"/>
    </source>
</evidence>
<dbReference type="RefSeq" id="WP_183411670.1">
    <property type="nucleotide sequence ID" value="NZ_JACHWY010000004.1"/>
</dbReference>
<keyword evidence="4" id="KW-1185">Reference proteome</keyword>
<feature type="chain" id="PRO_5030799130" description="Tetratricopeptide repeat-containing protein" evidence="2">
    <location>
        <begin position="20"/>
        <end position="468"/>
    </location>
</feature>
<dbReference type="PROSITE" id="PS51257">
    <property type="entry name" value="PROKAR_LIPOPROTEIN"/>
    <property type="match status" value="1"/>
</dbReference>
<dbReference type="Proteomes" id="UP000537130">
    <property type="component" value="Unassembled WGS sequence"/>
</dbReference>
<gene>
    <name evidence="3" type="ORF">FHR99_003153</name>
</gene>